<dbReference type="GO" id="GO:0010181">
    <property type="term" value="F:FMN binding"/>
    <property type="evidence" value="ECO:0007669"/>
    <property type="project" value="InterPro"/>
</dbReference>
<reference evidence="10 11" key="1">
    <citation type="submission" date="2019-09" db="EMBL/GenBank/DDBJ databases">
        <title>YIM 132548 draft genome.</title>
        <authorList>
            <person name="Jiang L."/>
        </authorList>
    </citation>
    <scope>NUCLEOTIDE SEQUENCE [LARGE SCALE GENOMIC DNA]</scope>
    <source>
        <strain evidence="10 11">YIM 132548</strain>
    </source>
</reference>
<dbReference type="AlphaFoldDB" id="A0A6N6MRX5"/>
<dbReference type="CDD" id="cd03063">
    <property type="entry name" value="TRX_Fd_FDH_beta"/>
    <property type="match status" value="1"/>
</dbReference>
<dbReference type="InterPro" id="IPR011538">
    <property type="entry name" value="Nuo51_FMN-bd"/>
</dbReference>
<dbReference type="InterPro" id="IPR036249">
    <property type="entry name" value="Thioredoxin-like_sf"/>
</dbReference>
<dbReference type="Pfam" id="PF01512">
    <property type="entry name" value="Complex1_51K"/>
    <property type="match status" value="1"/>
</dbReference>
<dbReference type="PROSITE" id="PS00645">
    <property type="entry name" value="COMPLEX1_51K_2"/>
    <property type="match status" value="1"/>
</dbReference>
<keyword evidence="5" id="KW-0004">4Fe-4S</keyword>
<evidence type="ECO:0000256" key="3">
    <source>
        <dbReference type="ARBA" id="ARBA00002378"/>
    </source>
</evidence>
<keyword evidence="11" id="KW-1185">Reference proteome</keyword>
<dbReference type="InterPro" id="IPR037207">
    <property type="entry name" value="Nuop51_4Fe4S-bd_sf"/>
</dbReference>
<protein>
    <submittedName>
        <fullName evidence="10">Formate dehydrogenase</fullName>
    </submittedName>
</protein>
<comment type="similarity">
    <text evidence="4">Belongs to the complex I 51 kDa subunit family.</text>
</comment>
<comment type="caution">
    <text evidence="10">The sequence shown here is derived from an EMBL/GenBank/DDBJ whole genome shotgun (WGS) entry which is preliminary data.</text>
</comment>
<dbReference type="InterPro" id="IPR037225">
    <property type="entry name" value="Nuo51_FMN-bd_sf"/>
</dbReference>
<dbReference type="GO" id="GO:0046872">
    <property type="term" value="F:metal ion binding"/>
    <property type="evidence" value="ECO:0007669"/>
    <property type="project" value="UniProtKB-KW"/>
</dbReference>
<keyword evidence="6" id="KW-0479">Metal-binding</keyword>
<dbReference type="PANTHER" id="PTHR43578:SF3">
    <property type="entry name" value="NADH-QUINONE OXIDOREDUCTASE SUBUNIT F"/>
    <property type="match status" value="1"/>
</dbReference>
<dbReference type="Gene3D" id="3.40.50.11540">
    <property type="entry name" value="NADH-ubiquinone oxidoreductase 51kDa subunit"/>
    <property type="match status" value="1"/>
</dbReference>
<evidence type="ECO:0000313" key="11">
    <source>
        <dbReference type="Proteomes" id="UP000441523"/>
    </source>
</evidence>
<proteinExistence type="inferred from homology"/>
<evidence type="ECO:0000256" key="2">
    <source>
        <dbReference type="ARBA" id="ARBA00001966"/>
    </source>
</evidence>
<dbReference type="SUPFAM" id="SSF142019">
    <property type="entry name" value="Nqo1 FMN-binding domain-like"/>
    <property type="match status" value="1"/>
</dbReference>
<dbReference type="Gene3D" id="1.20.1440.230">
    <property type="entry name" value="NADH-ubiquinone oxidoreductase 51kDa subunit, iron-sulphur binding domain"/>
    <property type="match status" value="1"/>
</dbReference>
<evidence type="ECO:0000256" key="8">
    <source>
        <dbReference type="ARBA" id="ARBA00023014"/>
    </source>
</evidence>
<dbReference type="Pfam" id="PF10589">
    <property type="entry name" value="NADH_4Fe-4S"/>
    <property type="match status" value="1"/>
</dbReference>
<dbReference type="SMART" id="SM00928">
    <property type="entry name" value="NADH_4Fe-4S"/>
    <property type="match status" value="1"/>
</dbReference>
<dbReference type="SUPFAM" id="SSF140490">
    <property type="entry name" value="Nqo1C-terminal domain-like"/>
    <property type="match status" value="1"/>
</dbReference>
<evidence type="ECO:0000259" key="9">
    <source>
        <dbReference type="SMART" id="SM00928"/>
    </source>
</evidence>
<evidence type="ECO:0000256" key="6">
    <source>
        <dbReference type="ARBA" id="ARBA00022723"/>
    </source>
</evidence>
<evidence type="ECO:0000256" key="5">
    <source>
        <dbReference type="ARBA" id="ARBA00022485"/>
    </source>
</evidence>
<sequence>MSITLYVPRDAVALGLGANRVARALFAGAERRGLDIKIVRTGSRGLFWLEPMVEVATPEGRIAYGPVTPSDVDALLEAGLTLGGAHPLRLGDPETIPFLARQHRLTFHRCGVIDPVSVADYRAHGGYRGLEAALRRDAEGIVAEVRGSGLRGRGGAGFPAGIKWNTVMLAEADQKYVVCNADEGDSGTFADRMMMEGDPFNLIEGMTIAGIAVGATRGYIYLRSEYPQAFETLKEAIANGLRAGVLGDDVMGSGRAFHLEVRLGAGAYICGEETSLLESLEGKRGIVRAKPPIPALKGFLGKPTLVNNVMTFTAVPWILEHGAEAYAAYGQGRSLGTLPIQLAGNVRHGGLIEYAFGLTLRQVIEDFGGGTRSGRPVRAVQVGGPLGAYFPDALLDTPLDYEAMAAKKGLVGHGGIVVFDDTVDMAAQARFAFEFCATESCGKCTPCRIGATRGVETMDKVIAGLRVPENLKVVEDLCEVMTDGSLCAMGGLTPMPVMSAITHFPEDFSRGGQLPIAAE</sequence>
<comment type="cofactor">
    <cofactor evidence="2">
        <name>[4Fe-4S] cluster</name>
        <dbReference type="ChEBI" id="CHEBI:49883"/>
    </cofactor>
</comment>
<gene>
    <name evidence="10" type="ORF">F6X51_09530</name>
</gene>
<dbReference type="InterPro" id="IPR001949">
    <property type="entry name" value="NADH-UbQ_OxRdtase_51kDa_CS"/>
</dbReference>
<dbReference type="GO" id="GO:0008137">
    <property type="term" value="F:NADH dehydrogenase (ubiquinone) activity"/>
    <property type="evidence" value="ECO:0007669"/>
    <property type="project" value="InterPro"/>
</dbReference>
<dbReference type="SUPFAM" id="SSF52833">
    <property type="entry name" value="Thioredoxin-like"/>
    <property type="match status" value="1"/>
</dbReference>
<evidence type="ECO:0000256" key="4">
    <source>
        <dbReference type="ARBA" id="ARBA00007523"/>
    </source>
</evidence>
<accession>A0A6N6MRX5</accession>
<organism evidence="10 11">
    <name type="scientific">Methylobacterium planeticum</name>
    <dbReference type="NCBI Taxonomy" id="2615211"/>
    <lineage>
        <taxon>Bacteria</taxon>
        <taxon>Pseudomonadati</taxon>
        <taxon>Pseudomonadota</taxon>
        <taxon>Alphaproteobacteria</taxon>
        <taxon>Hyphomicrobiales</taxon>
        <taxon>Methylobacteriaceae</taxon>
        <taxon>Methylobacterium</taxon>
    </lineage>
</organism>
<dbReference type="FunFam" id="3.40.50.11540:FF:000001">
    <property type="entry name" value="NADH dehydrogenase [ubiquinone] flavoprotein 1, mitochondrial"/>
    <property type="match status" value="1"/>
</dbReference>
<comment type="cofactor">
    <cofactor evidence="1">
        <name>FMN</name>
        <dbReference type="ChEBI" id="CHEBI:58210"/>
    </cofactor>
</comment>
<keyword evidence="7" id="KW-0408">Iron</keyword>
<dbReference type="Proteomes" id="UP000441523">
    <property type="component" value="Unassembled WGS sequence"/>
</dbReference>
<dbReference type="GO" id="GO:0051539">
    <property type="term" value="F:4 iron, 4 sulfur cluster binding"/>
    <property type="evidence" value="ECO:0007669"/>
    <property type="project" value="UniProtKB-KW"/>
</dbReference>
<feature type="domain" description="NADH-ubiquinone oxidoreductase 51kDa subunit iron-sulphur binding" evidence="9">
    <location>
        <begin position="426"/>
        <end position="471"/>
    </location>
</feature>
<dbReference type="InterPro" id="IPR019575">
    <property type="entry name" value="Nuop51_4Fe4S-bd"/>
</dbReference>
<comment type="function">
    <text evidence="3">NDH-1 shuttles electrons from NADH, via FMN and iron-sulfur (Fe-S) centers, to quinones in the respiratory chain. The immediate electron acceptor for the enzyme in this species is believed to be ubiquinone. Couples the redox reaction to proton translocation (for every two electrons transferred, four hydrogen ions are translocated across the cytoplasmic membrane), and thus conserves the redox energy in a proton gradient.</text>
</comment>
<dbReference type="EMBL" id="VZZJ01000006">
    <property type="protein sequence ID" value="KAB1073960.1"/>
    <property type="molecule type" value="Genomic_DNA"/>
</dbReference>
<dbReference type="Gene3D" id="3.10.20.600">
    <property type="match status" value="1"/>
</dbReference>
<dbReference type="SUPFAM" id="SSF142984">
    <property type="entry name" value="Nqo1 middle domain-like"/>
    <property type="match status" value="1"/>
</dbReference>
<dbReference type="PANTHER" id="PTHR43578">
    <property type="entry name" value="NADH-QUINONE OXIDOREDUCTASE SUBUNIT F"/>
    <property type="match status" value="1"/>
</dbReference>
<name>A0A6N6MRX5_9HYPH</name>
<evidence type="ECO:0000256" key="7">
    <source>
        <dbReference type="ARBA" id="ARBA00023004"/>
    </source>
</evidence>
<keyword evidence="8" id="KW-0411">Iron-sulfur</keyword>
<dbReference type="Gene3D" id="6.10.250.1450">
    <property type="match status" value="1"/>
</dbReference>
<evidence type="ECO:0000313" key="10">
    <source>
        <dbReference type="EMBL" id="KAB1073960.1"/>
    </source>
</evidence>
<dbReference type="PROSITE" id="PS00644">
    <property type="entry name" value="COMPLEX1_51K_1"/>
    <property type="match status" value="1"/>
</dbReference>
<dbReference type="RefSeq" id="WP_150963003.1">
    <property type="nucleotide sequence ID" value="NZ_VZZJ01000006.1"/>
</dbReference>
<evidence type="ECO:0000256" key="1">
    <source>
        <dbReference type="ARBA" id="ARBA00001917"/>
    </source>
</evidence>